<organism evidence="1 2">
    <name type="scientific">Dreissena polymorpha</name>
    <name type="common">Zebra mussel</name>
    <name type="synonym">Mytilus polymorpha</name>
    <dbReference type="NCBI Taxonomy" id="45954"/>
    <lineage>
        <taxon>Eukaryota</taxon>
        <taxon>Metazoa</taxon>
        <taxon>Spiralia</taxon>
        <taxon>Lophotrochozoa</taxon>
        <taxon>Mollusca</taxon>
        <taxon>Bivalvia</taxon>
        <taxon>Autobranchia</taxon>
        <taxon>Heteroconchia</taxon>
        <taxon>Euheterodonta</taxon>
        <taxon>Imparidentia</taxon>
        <taxon>Neoheterodontei</taxon>
        <taxon>Myida</taxon>
        <taxon>Dreissenoidea</taxon>
        <taxon>Dreissenidae</taxon>
        <taxon>Dreissena</taxon>
    </lineage>
</organism>
<reference evidence="1" key="1">
    <citation type="journal article" date="2019" name="bioRxiv">
        <title>The Genome of the Zebra Mussel, Dreissena polymorpha: A Resource for Invasive Species Research.</title>
        <authorList>
            <person name="McCartney M.A."/>
            <person name="Auch B."/>
            <person name="Kono T."/>
            <person name="Mallez S."/>
            <person name="Zhang Y."/>
            <person name="Obille A."/>
            <person name="Becker A."/>
            <person name="Abrahante J.E."/>
            <person name="Garbe J."/>
            <person name="Badalamenti J.P."/>
            <person name="Herman A."/>
            <person name="Mangelson H."/>
            <person name="Liachko I."/>
            <person name="Sullivan S."/>
            <person name="Sone E.D."/>
            <person name="Koren S."/>
            <person name="Silverstein K.A.T."/>
            <person name="Beckman K.B."/>
            <person name="Gohl D.M."/>
        </authorList>
    </citation>
    <scope>NUCLEOTIDE SEQUENCE</scope>
    <source>
        <strain evidence="1">Duluth1</strain>
        <tissue evidence="1">Whole animal</tissue>
    </source>
</reference>
<evidence type="ECO:0000313" key="1">
    <source>
        <dbReference type="EMBL" id="KAH3704968.1"/>
    </source>
</evidence>
<dbReference type="Proteomes" id="UP000828390">
    <property type="component" value="Unassembled WGS sequence"/>
</dbReference>
<comment type="caution">
    <text evidence="1">The sequence shown here is derived from an EMBL/GenBank/DDBJ whole genome shotgun (WGS) entry which is preliminary data.</text>
</comment>
<name>A0A9D3YVK2_DREPO</name>
<proteinExistence type="predicted"/>
<sequence length="66" mass="7194">MKSVKTEKRARLKSAVLHALMMVSIEGPDIDAVDLNGGSGRMEDAWHQKKGSRDIGNIWGGTQTLT</sequence>
<evidence type="ECO:0000313" key="2">
    <source>
        <dbReference type="Proteomes" id="UP000828390"/>
    </source>
</evidence>
<reference evidence="1" key="2">
    <citation type="submission" date="2020-11" db="EMBL/GenBank/DDBJ databases">
        <authorList>
            <person name="McCartney M.A."/>
            <person name="Auch B."/>
            <person name="Kono T."/>
            <person name="Mallez S."/>
            <person name="Becker A."/>
            <person name="Gohl D.M."/>
            <person name="Silverstein K.A.T."/>
            <person name="Koren S."/>
            <person name="Bechman K.B."/>
            <person name="Herman A."/>
            <person name="Abrahante J.E."/>
            <person name="Garbe J."/>
        </authorList>
    </citation>
    <scope>NUCLEOTIDE SEQUENCE</scope>
    <source>
        <strain evidence="1">Duluth1</strain>
        <tissue evidence="1">Whole animal</tissue>
    </source>
</reference>
<dbReference type="AlphaFoldDB" id="A0A9D3YVK2"/>
<gene>
    <name evidence="1" type="ORF">DPMN_080030</name>
</gene>
<accession>A0A9D3YVK2</accession>
<dbReference type="EMBL" id="JAIWYP010000015">
    <property type="protein sequence ID" value="KAH3704968.1"/>
    <property type="molecule type" value="Genomic_DNA"/>
</dbReference>
<protein>
    <submittedName>
        <fullName evidence="1">Uncharacterized protein</fullName>
    </submittedName>
</protein>
<keyword evidence="2" id="KW-1185">Reference proteome</keyword>